<name>A0ABV5WNK5_9BACI</name>
<accession>A0ABV5WNK5</accession>
<keyword evidence="1" id="KW-1133">Transmembrane helix</keyword>
<evidence type="ECO:0000256" key="1">
    <source>
        <dbReference type="SAM" id="Phobius"/>
    </source>
</evidence>
<evidence type="ECO:0000313" key="3">
    <source>
        <dbReference type="Proteomes" id="UP001589609"/>
    </source>
</evidence>
<keyword evidence="1" id="KW-0472">Membrane</keyword>
<dbReference type="RefSeq" id="WP_129727024.1">
    <property type="nucleotide sequence ID" value="NZ_JAPCYI010000001.1"/>
</dbReference>
<reference evidence="2 3" key="1">
    <citation type="submission" date="2024-09" db="EMBL/GenBank/DDBJ databases">
        <authorList>
            <person name="Sun Q."/>
            <person name="Mori K."/>
        </authorList>
    </citation>
    <scope>NUCLEOTIDE SEQUENCE [LARGE SCALE GENOMIC DNA]</scope>
    <source>
        <strain evidence="2 3">JCM 11201</strain>
    </source>
</reference>
<comment type="caution">
    <text evidence="2">The sequence shown here is derived from an EMBL/GenBank/DDBJ whole genome shotgun (WGS) entry which is preliminary data.</text>
</comment>
<dbReference type="EMBL" id="JBHMAF010000196">
    <property type="protein sequence ID" value="MFB9762028.1"/>
    <property type="molecule type" value="Genomic_DNA"/>
</dbReference>
<keyword evidence="1" id="KW-0812">Transmembrane</keyword>
<sequence>MTMISLVVIGMICGILPMIVGVLQEKLEVGMLGLFLSVVSAIIYGWYLAIPIAITFTLLLVKPKRGIPAEVIPFPSARVRS</sequence>
<feature type="transmembrane region" description="Helical" evidence="1">
    <location>
        <begin position="34"/>
        <end position="61"/>
    </location>
</feature>
<proteinExistence type="predicted"/>
<gene>
    <name evidence="2" type="ORF">ACFFMS_27765</name>
</gene>
<evidence type="ECO:0000313" key="2">
    <source>
        <dbReference type="EMBL" id="MFB9762028.1"/>
    </source>
</evidence>
<protein>
    <submittedName>
        <fullName evidence="2">Uncharacterized protein</fullName>
    </submittedName>
</protein>
<dbReference type="Proteomes" id="UP001589609">
    <property type="component" value="Unassembled WGS sequence"/>
</dbReference>
<keyword evidence="3" id="KW-1185">Reference proteome</keyword>
<organism evidence="2 3">
    <name type="scientific">Ectobacillus funiculus</name>
    <dbReference type="NCBI Taxonomy" id="137993"/>
    <lineage>
        <taxon>Bacteria</taxon>
        <taxon>Bacillati</taxon>
        <taxon>Bacillota</taxon>
        <taxon>Bacilli</taxon>
        <taxon>Bacillales</taxon>
        <taxon>Bacillaceae</taxon>
        <taxon>Ectobacillus</taxon>
    </lineage>
</organism>